<dbReference type="OrthoDB" id="1047417at2"/>
<evidence type="ECO:0000256" key="1">
    <source>
        <dbReference type="ARBA" id="ARBA00093462"/>
    </source>
</evidence>
<dbReference type="InterPro" id="IPR034829">
    <property type="entry name" value="DnaD-like_sf"/>
</dbReference>
<dbReference type="SUPFAM" id="SSF158499">
    <property type="entry name" value="DnaD domain-like"/>
    <property type="match status" value="1"/>
</dbReference>
<comment type="similarity">
    <text evidence="1">Belongs to the DnaB/DnaD family.</text>
</comment>
<dbReference type="EMBL" id="CP031933">
    <property type="protein sequence ID" value="AYE37794.1"/>
    <property type="molecule type" value="Genomic_DNA"/>
</dbReference>
<feature type="domain" description="DnaB/C C-terminal" evidence="3">
    <location>
        <begin position="229"/>
        <end position="306"/>
    </location>
</feature>
<proteinExistence type="inferred from homology"/>
<evidence type="ECO:0000313" key="5">
    <source>
        <dbReference type="Proteomes" id="UP000267208"/>
    </source>
</evidence>
<name>A0A386PPY9_9LACO</name>
<dbReference type="Proteomes" id="UP000267208">
    <property type="component" value="Chromosome"/>
</dbReference>
<dbReference type="NCBIfam" id="TIGR01446">
    <property type="entry name" value="DnaD_dom"/>
    <property type="match status" value="1"/>
</dbReference>
<dbReference type="InterPro" id="IPR006343">
    <property type="entry name" value="DnaB/C_C"/>
</dbReference>
<feature type="compositionally biased region" description="Low complexity" evidence="2">
    <location>
        <begin position="122"/>
        <end position="155"/>
    </location>
</feature>
<dbReference type="Gene3D" id="1.10.10.630">
    <property type="entry name" value="DnaD domain-like"/>
    <property type="match status" value="1"/>
</dbReference>
<protein>
    <submittedName>
        <fullName evidence="4">DnaD domain protein</fullName>
    </submittedName>
</protein>
<dbReference type="KEGG" id="lzh:D1B17_03760"/>
<dbReference type="PANTHER" id="PTHR37293">
    <property type="entry name" value="PHAGE REPLICATION PROTEIN-RELATED"/>
    <property type="match status" value="1"/>
</dbReference>
<evidence type="ECO:0000256" key="2">
    <source>
        <dbReference type="SAM" id="MobiDB-lite"/>
    </source>
</evidence>
<dbReference type="PANTHER" id="PTHR37293:SF5">
    <property type="entry name" value="DNA REPLICATION PROTEIN"/>
    <property type="match status" value="1"/>
</dbReference>
<reference evidence="5" key="1">
    <citation type="submission" date="2018-08" db="EMBL/GenBank/DDBJ databases">
        <title>Genome of Lactobacillus sp. HBUAS52074.</title>
        <authorList>
            <person name="Guo Z."/>
            <person name="Zhang Z.D."/>
        </authorList>
    </citation>
    <scope>NUCLEOTIDE SEQUENCE [LARGE SCALE GENOMIC DNA]</scope>
    <source>
        <strain evidence="5">HBUAS52074</strain>
    </source>
</reference>
<gene>
    <name evidence="4" type="ORF">D1B17_03760</name>
</gene>
<feature type="region of interest" description="Disordered" evidence="2">
    <location>
        <begin position="110"/>
        <end position="192"/>
    </location>
</feature>
<evidence type="ECO:0000259" key="3">
    <source>
        <dbReference type="Pfam" id="PF07261"/>
    </source>
</evidence>
<evidence type="ECO:0000313" key="4">
    <source>
        <dbReference type="EMBL" id="AYE37794.1"/>
    </source>
</evidence>
<dbReference type="RefSeq" id="WP_120142042.1">
    <property type="nucleotide sequence ID" value="NZ_CP031933.2"/>
</dbReference>
<dbReference type="Pfam" id="PF07261">
    <property type="entry name" value="DnaB_2"/>
    <property type="match status" value="1"/>
</dbReference>
<sequence>MDYFKQRRAYRDFKVYEGNISETQNNLYRELLDYANDKRRLDQSFRLTNDVLLKLTGSSMNGLVQARKKLVELNLIEYSKGQRNLNAPSYKIVKLYDDFITQKQVYNPDPEISITQGNKTMGSQGNRNSNSQGNKIQSNQGNNINSSGTSIRGNILPTTIQPSNESDDSPDSKISITQGNRTGGNKGTEPQTLRVTNLCTSTITNTDYYHNNARSAKENDDDDFKNLITYYQKNIGQTNSIVIQSIQESVNDFVEHKTSLKECYDIVKYAIELTAKNNVHNWNYVNKILMNWQKDSLFTLANIKASQNERSNKNNQSRDDSDSVYPELF</sequence>
<accession>A0A386PPY9</accession>
<keyword evidence="5" id="KW-1185">Reference proteome</keyword>
<feature type="region of interest" description="Disordered" evidence="2">
    <location>
        <begin position="308"/>
        <end position="329"/>
    </location>
</feature>
<dbReference type="InterPro" id="IPR053162">
    <property type="entry name" value="DnaD"/>
</dbReference>
<organism evidence="4 5">
    <name type="scientific">Companilactobacillus zhachilii</name>
    <dbReference type="NCBI Taxonomy" id="2304606"/>
    <lineage>
        <taxon>Bacteria</taxon>
        <taxon>Bacillati</taxon>
        <taxon>Bacillota</taxon>
        <taxon>Bacilli</taxon>
        <taxon>Lactobacillales</taxon>
        <taxon>Lactobacillaceae</taxon>
        <taxon>Companilactobacillus</taxon>
    </lineage>
</organism>
<dbReference type="AlphaFoldDB" id="A0A386PPY9"/>
<feature type="compositionally biased region" description="Basic and acidic residues" evidence="2">
    <location>
        <begin position="310"/>
        <end position="321"/>
    </location>
</feature>